<evidence type="ECO:0000313" key="1">
    <source>
        <dbReference type="EnsemblMetazoa" id="GPAI003574-PA"/>
    </source>
</evidence>
<reference evidence="2" key="1">
    <citation type="submission" date="2014-03" db="EMBL/GenBank/DDBJ databases">
        <authorList>
            <person name="Aksoy S."/>
            <person name="Warren W."/>
            <person name="Wilson R.K."/>
        </authorList>
    </citation>
    <scope>NUCLEOTIDE SEQUENCE [LARGE SCALE GENOMIC DNA]</scope>
    <source>
        <strain evidence="2">IAEA</strain>
    </source>
</reference>
<dbReference type="Proteomes" id="UP000092445">
    <property type="component" value="Unassembled WGS sequence"/>
</dbReference>
<protein>
    <submittedName>
        <fullName evidence="1">Uncharacterized protein</fullName>
    </submittedName>
</protein>
<proteinExistence type="predicted"/>
<dbReference type="AlphaFoldDB" id="A0A1A9Z4E4"/>
<dbReference type="VEuPathDB" id="VectorBase:GPAI003574"/>
<keyword evidence="2" id="KW-1185">Reference proteome</keyword>
<name>A0A1A9Z4E4_GLOPL</name>
<accession>A0A1A9Z4E4</accession>
<dbReference type="EnsemblMetazoa" id="GPAI003574-RA">
    <property type="protein sequence ID" value="GPAI003574-PA"/>
    <property type="gene ID" value="GPAI003574"/>
</dbReference>
<sequence length="103" mass="12275">MILVLRSLSVHVNHFVIFYFPYYSPLLANFVSPNMALTLHYNIEMHVLTHSAISYIFHFTPVEIFTLPKLYHQSFLHQCLLLLMTERIENYTCKTENENERLI</sequence>
<organism evidence="1 2">
    <name type="scientific">Glossina pallidipes</name>
    <name type="common">Tsetse fly</name>
    <dbReference type="NCBI Taxonomy" id="7398"/>
    <lineage>
        <taxon>Eukaryota</taxon>
        <taxon>Metazoa</taxon>
        <taxon>Ecdysozoa</taxon>
        <taxon>Arthropoda</taxon>
        <taxon>Hexapoda</taxon>
        <taxon>Insecta</taxon>
        <taxon>Pterygota</taxon>
        <taxon>Neoptera</taxon>
        <taxon>Endopterygota</taxon>
        <taxon>Diptera</taxon>
        <taxon>Brachycera</taxon>
        <taxon>Muscomorpha</taxon>
        <taxon>Hippoboscoidea</taxon>
        <taxon>Glossinidae</taxon>
        <taxon>Glossina</taxon>
    </lineage>
</organism>
<reference evidence="1" key="2">
    <citation type="submission" date="2020-05" db="UniProtKB">
        <authorList>
            <consortium name="EnsemblMetazoa"/>
        </authorList>
    </citation>
    <scope>IDENTIFICATION</scope>
    <source>
        <strain evidence="1">IAEA</strain>
    </source>
</reference>
<evidence type="ECO:0000313" key="2">
    <source>
        <dbReference type="Proteomes" id="UP000092445"/>
    </source>
</evidence>